<dbReference type="PROSITE" id="PS51459">
    <property type="entry name" value="FIDO"/>
    <property type="match status" value="1"/>
</dbReference>
<dbReference type="PANTHER" id="PTHR13504">
    <property type="entry name" value="FIDO DOMAIN-CONTAINING PROTEIN DDB_G0283145"/>
    <property type="match status" value="1"/>
</dbReference>
<dbReference type="RefSeq" id="WP_382401331.1">
    <property type="nucleotide sequence ID" value="NZ_JBHSWH010000001.1"/>
</dbReference>
<dbReference type="EMBL" id="JBHSWH010000001">
    <property type="protein sequence ID" value="MFC6705834.1"/>
    <property type="molecule type" value="Genomic_DNA"/>
</dbReference>
<dbReference type="InterPro" id="IPR040198">
    <property type="entry name" value="Fido_containing"/>
</dbReference>
<evidence type="ECO:0000259" key="1">
    <source>
        <dbReference type="PROSITE" id="PS51459"/>
    </source>
</evidence>
<evidence type="ECO:0000313" key="3">
    <source>
        <dbReference type="Proteomes" id="UP001596298"/>
    </source>
</evidence>
<proteinExistence type="predicted"/>
<gene>
    <name evidence="2" type="ORF">ACFQDH_11295</name>
</gene>
<dbReference type="SUPFAM" id="SSF140931">
    <property type="entry name" value="Fic-like"/>
    <property type="match status" value="1"/>
</dbReference>
<evidence type="ECO:0000313" key="2">
    <source>
        <dbReference type="EMBL" id="MFC6705834.1"/>
    </source>
</evidence>
<reference evidence="3" key="1">
    <citation type="journal article" date="2019" name="Int. J. Syst. Evol. Microbiol.">
        <title>The Global Catalogue of Microorganisms (GCM) 10K type strain sequencing project: providing services to taxonomists for standard genome sequencing and annotation.</title>
        <authorList>
            <consortium name="The Broad Institute Genomics Platform"/>
            <consortium name="The Broad Institute Genome Sequencing Center for Infectious Disease"/>
            <person name="Wu L."/>
            <person name="Ma J."/>
        </authorList>
    </citation>
    <scope>NUCLEOTIDE SEQUENCE [LARGE SCALE GENOMIC DNA]</scope>
    <source>
        <strain evidence="3">CCUG 58127</strain>
    </source>
</reference>
<sequence>MARWEEVHAEPDFNGVTSRERRGGFYRRYHPDLMTRGLEVLDRAVTEYAYDTAGRVAVLGERLRARPLPLLYATLIRSESIASSWVEGERETPRNIMLARIDHERASSAGVRVARNIDAMRTAIERLGAVWTHQDIQRVHHTLLPELRSTGYRDQPVFIGGNSPLTARFVPPPHEEVQAYMDDLLAYVNTGGDSPLIAALLAHAQFETVHPFPDGNGRVGRALFHGLLHRAGVVTGGVLPLSLALKDDKDTYVKALTAYRHDDDERSTATSSYVNTMLDFVNGAVDLAGDFSRRVDAVWERWSEALSTYRRDSSVHRAIDVLIQQPVVTAAYLQDELQVTKMTANTCLKNLIDAQIVRPAGGKLKRANLFQADAVLDILEFD</sequence>
<dbReference type="Proteomes" id="UP001596298">
    <property type="component" value="Unassembled WGS sequence"/>
</dbReference>
<name>A0ABW2AG03_9MICO</name>
<keyword evidence="3" id="KW-1185">Reference proteome</keyword>
<comment type="caution">
    <text evidence="2">The sequence shown here is derived from an EMBL/GenBank/DDBJ whole genome shotgun (WGS) entry which is preliminary data.</text>
</comment>
<organism evidence="2 3">
    <name type="scientific">Flexivirga alba</name>
    <dbReference type="NCBI Taxonomy" id="702742"/>
    <lineage>
        <taxon>Bacteria</taxon>
        <taxon>Bacillati</taxon>
        <taxon>Actinomycetota</taxon>
        <taxon>Actinomycetes</taxon>
        <taxon>Micrococcales</taxon>
        <taxon>Dermacoccaceae</taxon>
        <taxon>Flexivirga</taxon>
    </lineage>
</organism>
<dbReference type="InterPro" id="IPR003812">
    <property type="entry name" value="Fido"/>
</dbReference>
<accession>A0ABW2AG03</accession>
<dbReference type="InterPro" id="IPR036597">
    <property type="entry name" value="Fido-like_dom_sf"/>
</dbReference>
<feature type="domain" description="Fido" evidence="1">
    <location>
        <begin position="131"/>
        <end position="276"/>
    </location>
</feature>
<dbReference type="Gene3D" id="1.10.3290.10">
    <property type="entry name" value="Fido-like domain"/>
    <property type="match status" value="1"/>
</dbReference>
<protein>
    <submittedName>
        <fullName evidence="2">Fic family protein</fullName>
    </submittedName>
</protein>
<dbReference type="PANTHER" id="PTHR13504:SF38">
    <property type="entry name" value="FIDO DOMAIN-CONTAINING PROTEIN"/>
    <property type="match status" value="1"/>
</dbReference>
<dbReference type="Pfam" id="PF02661">
    <property type="entry name" value="Fic"/>
    <property type="match status" value="1"/>
</dbReference>